<protein>
    <submittedName>
        <fullName evidence="2">Uncharacterized protein</fullName>
    </submittedName>
</protein>
<reference evidence="2" key="1">
    <citation type="submission" date="2022-07" db="EMBL/GenBank/DDBJ databases">
        <authorList>
            <consortium name="Clinical and Environmental Microbiology Branch: Whole genome sequencing antimicrobial resistance pathogens in the healthcare setting"/>
        </authorList>
    </citation>
    <scope>NUCLEOTIDE SEQUENCE</scope>
    <source>
        <strain evidence="2">Stenotrophomonas_maltophilia_2021CK-00905</strain>
    </source>
</reference>
<comment type="caution">
    <text evidence="2">The sequence shown here is derived from an EMBL/GenBank/DDBJ whole genome shotgun (WGS) entry which is preliminary data.</text>
</comment>
<accession>A0AAI9CBR6</accession>
<name>A0AAI9CBR6_STEMA</name>
<dbReference type="Proteomes" id="UP001214521">
    <property type="component" value="Unassembled WGS sequence"/>
</dbReference>
<gene>
    <name evidence="2" type="ORF">QEK83_002431</name>
</gene>
<dbReference type="RefSeq" id="WP_099561977.1">
    <property type="nucleotide sequence ID" value="NZ_JAXAYV010000022.1"/>
</dbReference>
<feature type="region of interest" description="Disordered" evidence="1">
    <location>
        <begin position="30"/>
        <end position="59"/>
    </location>
</feature>
<organism evidence="2 3">
    <name type="scientific">Stenotrophomonas maltophilia</name>
    <name type="common">Pseudomonas maltophilia</name>
    <name type="synonym">Xanthomonas maltophilia</name>
    <dbReference type="NCBI Taxonomy" id="40324"/>
    <lineage>
        <taxon>Bacteria</taxon>
        <taxon>Pseudomonadati</taxon>
        <taxon>Pseudomonadota</taxon>
        <taxon>Gammaproteobacteria</taxon>
        <taxon>Lysobacterales</taxon>
        <taxon>Lysobacteraceae</taxon>
        <taxon>Stenotrophomonas</taxon>
        <taxon>Stenotrophomonas maltophilia group</taxon>
    </lineage>
</organism>
<evidence type="ECO:0000256" key="1">
    <source>
        <dbReference type="SAM" id="MobiDB-lite"/>
    </source>
</evidence>
<dbReference type="AlphaFoldDB" id="A0AAI9CBR6"/>
<evidence type="ECO:0000313" key="2">
    <source>
        <dbReference type="EMBL" id="EKT4441771.1"/>
    </source>
</evidence>
<evidence type="ECO:0000313" key="3">
    <source>
        <dbReference type="Proteomes" id="UP001214521"/>
    </source>
</evidence>
<proteinExistence type="predicted"/>
<sequence>MKKTQPALADVLTLTPMCGKLFVLKKVGDEVQARPTRKPVPKPPGAPSVVIPFPARGSR</sequence>
<dbReference type="EMBL" id="ABLOMU010000024">
    <property type="protein sequence ID" value="EKT4441771.1"/>
    <property type="molecule type" value="Genomic_DNA"/>
</dbReference>